<reference evidence="4 5" key="1">
    <citation type="submission" date="2017-02" db="EMBL/GenBank/DDBJ databases">
        <authorList>
            <person name="Peterson S.W."/>
        </authorList>
    </citation>
    <scope>NUCLEOTIDE SEQUENCE [LARGE SCALE GENOMIC DNA]</scope>
    <source>
        <strain evidence="4 5">M1</strain>
    </source>
</reference>
<name>A0A1T5M886_9FIRM</name>
<evidence type="ECO:0000256" key="2">
    <source>
        <dbReference type="ARBA" id="ARBA00010742"/>
    </source>
</evidence>
<dbReference type="STRING" id="36842.SAMN02194393_04068"/>
<keyword evidence="3" id="KW-0732">Signal</keyword>
<dbReference type="GO" id="GO:0042597">
    <property type="term" value="C:periplasmic space"/>
    <property type="evidence" value="ECO:0007669"/>
    <property type="project" value="UniProtKB-SubCell"/>
</dbReference>
<dbReference type="Gene3D" id="3.40.190.10">
    <property type="entry name" value="Periplasmic binding protein-like II"/>
    <property type="match status" value="2"/>
</dbReference>
<comment type="similarity">
    <text evidence="2">Belongs to the bacterial solute-binding protein SsuA/TauA family.</text>
</comment>
<organism evidence="4 5">
    <name type="scientific">Maledivibacter halophilus</name>
    <dbReference type="NCBI Taxonomy" id="36842"/>
    <lineage>
        <taxon>Bacteria</taxon>
        <taxon>Bacillati</taxon>
        <taxon>Bacillota</taxon>
        <taxon>Clostridia</taxon>
        <taxon>Peptostreptococcales</taxon>
        <taxon>Caminicellaceae</taxon>
        <taxon>Maledivibacter</taxon>
    </lineage>
</organism>
<dbReference type="RefSeq" id="WP_170917504.1">
    <property type="nucleotide sequence ID" value="NZ_FUZT01000011.1"/>
</dbReference>
<dbReference type="Proteomes" id="UP000190285">
    <property type="component" value="Unassembled WGS sequence"/>
</dbReference>
<dbReference type="EMBL" id="FUZT01000011">
    <property type="protein sequence ID" value="SKC84313.1"/>
    <property type="molecule type" value="Genomic_DNA"/>
</dbReference>
<dbReference type="PANTHER" id="PTHR30024:SF47">
    <property type="entry name" value="TAURINE-BINDING PERIPLASMIC PROTEIN"/>
    <property type="match status" value="1"/>
</dbReference>
<proteinExistence type="inferred from homology"/>
<dbReference type="AlphaFoldDB" id="A0A1T5M886"/>
<dbReference type="PANTHER" id="PTHR30024">
    <property type="entry name" value="ALIPHATIC SULFONATES-BINDING PROTEIN-RELATED"/>
    <property type="match status" value="1"/>
</dbReference>
<evidence type="ECO:0000256" key="3">
    <source>
        <dbReference type="ARBA" id="ARBA00022729"/>
    </source>
</evidence>
<evidence type="ECO:0000256" key="1">
    <source>
        <dbReference type="ARBA" id="ARBA00004418"/>
    </source>
</evidence>
<gene>
    <name evidence="4" type="ORF">SAMN02194393_04068</name>
</gene>
<accession>A0A1T5M886</accession>
<dbReference type="SUPFAM" id="SSF53850">
    <property type="entry name" value="Periplasmic binding protein-like II"/>
    <property type="match status" value="1"/>
</dbReference>
<comment type="subcellular location">
    <subcellularLocation>
        <location evidence="1">Periplasm</location>
    </subcellularLocation>
</comment>
<keyword evidence="5" id="KW-1185">Reference proteome</keyword>
<evidence type="ECO:0000313" key="4">
    <source>
        <dbReference type="EMBL" id="SKC84313.1"/>
    </source>
</evidence>
<sequence length="379" mass="41490">MRCKKFTIIFLGLLILSIILIGCSNDKEAVDGDSKNEIPTLKVGYIFTNHQTPLMVAAKKGEEFKENGVYLKEIAERQKYALIENDKTLANIELVVTKSGSETMTMMGQGHIDMGLASSAACITAIDKGTKIKILNPVHTEGIGLVTSKESSINDWDDFKKAAQESDSPIKVGYHSPTSAPVILFEAALSDSNLTGTYDPDNMDADILFVDLKGTNNLIPALTSNQVDAWVGPSPYPELSVTEGVGKIVLDMKHLPPEGKWHDFPCCVTSATEAVIEKNPEVVEAFSKLLTSAADYSEKHKDEAAKITSDFTGVSEEAAKMATIKYTTDPSKIWVENVGLIFEALKKANKLSDDFVDRDYESIKEEIYDFSFVNKALGK</sequence>
<evidence type="ECO:0000313" key="5">
    <source>
        <dbReference type="Proteomes" id="UP000190285"/>
    </source>
</evidence>
<protein>
    <submittedName>
        <fullName evidence="4">NitT/TauT family transport system substrate-binding protein</fullName>
    </submittedName>
</protein>
<dbReference type="PROSITE" id="PS51257">
    <property type="entry name" value="PROKAR_LIPOPROTEIN"/>
    <property type="match status" value="1"/>
</dbReference>
<dbReference type="Pfam" id="PF13379">
    <property type="entry name" value="NMT1_2"/>
    <property type="match status" value="1"/>
</dbReference>